<dbReference type="AlphaFoldDB" id="A0A106QC00"/>
<comment type="caution">
    <text evidence="1">The sequence shown here is derived from an EMBL/GenBank/DDBJ whole genome shotgun (WGS) entry which is preliminary data.</text>
</comment>
<dbReference type="Proteomes" id="UP000060630">
    <property type="component" value="Unassembled WGS sequence"/>
</dbReference>
<reference evidence="1 2" key="1">
    <citation type="submission" date="2015-11" db="EMBL/GenBank/DDBJ databases">
        <title>Expanding the genomic diversity of Burkholderia species for the development of highly accurate diagnostics.</title>
        <authorList>
            <person name="Sahl J."/>
            <person name="Keim P."/>
            <person name="Wagner D."/>
        </authorList>
    </citation>
    <scope>NUCLEOTIDE SEQUENCE [LARGE SCALE GENOMIC DNA]</scope>
    <source>
        <strain evidence="1 2">MSMB2087WGS</strain>
    </source>
</reference>
<evidence type="ECO:0000313" key="2">
    <source>
        <dbReference type="Proteomes" id="UP000060630"/>
    </source>
</evidence>
<protein>
    <submittedName>
        <fullName evidence="1">Uncharacterized protein</fullName>
    </submittedName>
</protein>
<proteinExistence type="predicted"/>
<organism evidence="1 2">
    <name type="scientific">Burkholderia ubonensis</name>
    <dbReference type="NCBI Taxonomy" id="101571"/>
    <lineage>
        <taxon>Bacteria</taxon>
        <taxon>Pseudomonadati</taxon>
        <taxon>Pseudomonadota</taxon>
        <taxon>Betaproteobacteria</taxon>
        <taxon>Burkholderiales</taxon>
        <taxon>Burkholderiaceae</taxon>
        <taxon>Burkholderia</taxon>
        <taxon>Burkholderia cepacia complex</taxon>
    </lineage>
</organism>
<evidence type="ECO:0000313" key="1">
    <source>
        <dbReference type="EMBL" id="KWA84205.1"/>
    </source>
</evidence>
<name>A0A106QC00_9BURK</name>
<gene>
    <name evidence="1" type="ORF">WL29_22865</name>
</gene>
<sequence>MFGSTVKGSQAPNDLDILIDLECCGRHFMGSRNQAQVDKDYLRRHGIRRAVASRETCLKWLTAGMKKVSRHCADTETVEIDVKVEIYPRYLLSEARP</sequence>
<dbReference type="EMBL" id="LPHD01000049">
    <property type="protein sequence ID" value="KWA84205.1"/>
    <property type="molecule type" value="Genomic_DNA"/>
</dbReference>
<accession>A0A106QC00</accession>